<name>A0A437S5F5_9FIRM</name>
<dbReference type="EMBL" id="RLIH01000012">
    <property type="protein sequence ID" value="RVU54253.1"/>
    <property type="molecule type" value="Genomic_DNA"/>
</dbReference>
<reference evidence="1 2" key="1">
    <citation type="submission" date="2018-11" db="EMBL/GenBank/DDBJ databases">
        <title>Genome sequencing and assembly of Anaerosphaera sp. nov., GS7-6-2.</title>
        <authorList>
            <person name="Rettenmaier R."/>
            <person name="Liebl W."/>
            <person name="Zverlov V."/>
        </authorList>
    </citation>
    <scope>NUCLEOTIDE SEQUENCE [LARGE SCALE GENOMIC DNA]</scope>
    <source>
        <strain evidence="1 2">GS7-6-2</strain>
    </source>
</reference>
<keyword evidence="2" id="KW-1185">Reference proteome</keyword>
<comment type="caution">
    <text evidence="1">The sequence shown here is derived from an EMBL/GenBank/DDBJ whole genome shotgun (WGS) entry which is preliminary data.</text>
</comment>
<proteinExistence type="predicted"/>
<organism evidence="1 2">
    <name type="scientific">Anaerosphaera multitolerans</name>
    <dbReference type="NCBI Taxonomy" id="2487351"/>
    <lineage>
        <taxon>Bacteria</taxon>
        <taxon>Bacillati</taxon>
        <taxon>Bacillota</taxon>
        <taxon>Tissierellia</taxon>
        <taxon>Tissierellales</taxon>
        <taxon>Peptoniphilaceae</taxon>
        <taxon>Anaerosphaera</taxon>
    </lineage>
</organism>
<dbReference type="Proteomes" id="UP000288812">
    <property type="component" value="Unassembled WGS sequence"/>
</dbReference>
<accession>A0A437S5F5</accession>
<dbReference type="OrthoDB" id="9801625at2"/>
<dbReference type="AlphaFoldDB" id="A0A437S5F5"/>
<evidence type="ECO:0000313" key="2">
    <source>
        <dbReference type="Proteomes" id="UP000288812"/>
    </source>
</evidence>
<gene>
    <name evidence="1" type="ORF">EF514_08095</name>
</gene>
<dbReference type="RefSeq" id="WP_127724931.1">
    <property type="nucleotide sequence ID" value="NZ_RLIH01000012.1"/>
</dbReference>
<evidence type="ECO:0000313" key="1">
    <source>
        <dbReference type="EMBL" id="RVU54253.1"/>
    </source>
</evidence>
<sequence>MNGNINNLLVGIKYCGGCQSKYNRSELFTKIKESYPNVDFQYVKENVRYNFIIVISGCHIKCAEVKNYIGINGVVNLDDNNYLQYIELIDNLLKKNI</sequence>
<protein>
    <submittedName>
        <fullName evidence="1">Uncharacterized protein</fullName>
    </submittedName>
</protein>